<keyword evidence="1 3" id="KW-0645">Protease</keyword>
<dbReference type="EC" id="3.4.21.-" evidence="3"/>
<dbReference type="GO" id="GO:0006508">
    <property type="term" value="P:proteolysis"/>
    <property type="evidence" value="ECO:0007669"/>
    <property type="project" value="UniProtKB-KW"/>
</dbReference>
<sequence>MNKNPLKLHNIMSIIKIINFFLLGVFFSTTVHAEESVFENKFKTGELKLECGKSCMFKWGVIRTELKKLDDEKNWIDLAKRTHDVQYSHELAHYYLVKSAINLGYYDAAKTYIENSKNIVTSCLPTTCFGIDTQEEYEKFSKLVSENQLVKTESSLTTEPIISVEEKDQKKEVIAVNSTQKTTIENSAESLKPNKPEIKNNNNFAKKINSFFGGKSSKLEKFIESKDLDGSLTYFESERSYFSEKKTQYLELLSKLSDMLEQKIADENLILLNKINSINLKNASFDQWPEHKVILQSVDQKLNQYSNVAIFQETGYSSPTLKNINDKSNRIKTHYASKFTESFIDYDLLKQESFFTQYPIQADSKSLFSSNKSTLMTKFCGLSPNLMIKVVSNYRNYFSEEFSKDISECYLKSSIKNEESNGKNYLKTILTSVTSLKNVGLPIPKIPNNKISFIQVTSKTLLKEGVIEFPAEVALDAPFDVSKLEIDDALKSDSEFIFVIDVAKASANRRIQKREEVNSKIQTHIDRVQNPEFEMAKMKVFEAQSGLNTAQNQFVYGAAAEIVKAINIISWNGNLKKAQDTLSTLQSYKEVPAYSNYNYSVSDVDVTKVMTVNYYLINKTKKDYYKGTFDINESHSYKLAYNINDNDPDKSKLQSRYNNEDEIASFEKEPVSVKLSALIDNYASNQEASKPIKDIQALRKEMLDDKNKALVEYKTNKFDERALNDNRFDNVVVILNPKGALGTGFYVTPDLVMTNYHVIEGVKYVEMKLYNGLETFGKVVKSDVRLDLALIKVETKGKPVSFYKENKLDLGATVEAIGHPKGLQFTITRGVISALRKSPSLFQTGGKDVLFIQTDAAINPGNSGGPLFLGDKVIGVNDNKMIQKGVEGIGFAIHHSEVAKFMDEGF</sequence>
<comment type="caution">
    <text evidence="3">The sequence shown here is derived from an EMBL/GenBank/DDBJ whole genome shotgun (WGS) entry which is preliminary data.</text>
</comment>
<name>A0ABW3PCT0_9PROT</name>
<dbReference type="Gene3D" id="2.40.10.120">
    <property type="match status" value="1"/>
</dbReference>
<dbReference type="InterPro" id="IPR009003">
    <property type="entry name" value="Peptidase_S1_PA"/>
</dbReference>
<dbReference type="PANTHER" id="PTHR43343:SF3">
    <property type="entry name" value="PROTEASE DO-LIKE 8, CHLOROPLASTIC"/>
    <property type="match status" value="1"/>
</dbReference>
<organism evidence="3 4">
    <name type="scientific">Methylophilus flavus</name>
    <dbReference type="NCBI Taxonomy" id="640084"/>
    <lineage>
        <taxon>Bacteria</taxon>
        <taxon>Pseudomonadati</taxon>
        <taxon>Pseudomonadota</taxon>
        <taxon>Betaproteobacteria</taxon>
        <taxon>Nitrosomonadales</taxon>
        <taxon>Methylophilaceae</taxon>
        <taxon>Methylophilus</taxon>
    </lineage>
</organism>
<gene>
    <name evidence="3" type="ORF">ACFQ2T_14120</name>
</gene>
<dbReference type="InterPro" id="IPR001940">
    <property type="entry name" value="Peptidase_S1C"/>
</dbReference>
<evidence type="ECO:0000256" key="2">
    <source>
        <dbReference type="ARBA" id="ARBA00022801"/>
    </source>
</evidence>
<dbReference type="GO" id="GO:0008233">
    <property type="term" value="F:peptidase activity"/>
    <property type="evidence" value="ECO:0007669"/>
    <property type="project" value="UniProtKB-KW"/>
</dbReference>
<dbReference type="Proteomes" id="UP001597206">
    <property type="component" value="Unassembled WGS sequence"/>
</dbReference>
<proteinExistence type="predicted"/>
<dbReference type="SUPFAM" id="SSF50494">
    <property type="entry name" value="Trypsin-like serine proteases"/>
    <property type="match status" value="1"/>
</dbReference>
<accession>A0ABW3PCT0</accession>
<evidence type="ECO:0000256" key="1">
    <source>
        <dbReference type="ARBA" id="ARBA00022670"/>
    </source>
</evidence>
<evidence type="ECO:0000313" key="4">
    <source>
        <dbReference type="Proteomes" id="UP001597206"/>
    </source>
</evidence>
<protein>
    <submittedName>
        <fullName evidence="3">S1C family serine protease</fullName>
        <ecNumber evidence="3">3.4.21.-</ecNumber>
    </submittedName>
</protein>
<dbReference type="InterPro" id="IPR051201">
    <property type="entry name" value="Chloro_Bact_Ser_Proteases"/>
</dbReference>
<reference evidence="4" key="1">
    <citation type="journal article" date="2019" name="Int. J. Syst. Evol. Microbiol.">
        <title>The Global Catalogue of Microorganisms (GCM) 10K type strain sequencing project: providing services to taxonomists for standard genome sequencing and annotation.</title>
        <authorList>
            <consortium name="The Broad Institute Genomics Platform"/>
            <consortium name="The Broad Institute Genome Sequencing Center for Infectious Disease"/>
            <person name="Wu L."/>
            <person name="Ma J."/>
        </authorList>
    </citation>
    <scope>NUCLEOTIDE SEQUENCE [LARGE SCALE GENOMIC DNA]</scope>
    <source>
        <strain evidence="4">CCUG 58411</strain>
    </source>
</reference>
<dbReference type="PRINTS" id="PR00834">
    <property type="entry name" value="PROTEASES2C"/>
</dbReference>
<evidence type="ECO:0000313" key="3">
    <source>
        <dbReference type="EMBL" id="MFD1123648.1"/>
    </source>
</evidence>
<dbReference type="PANTHER" id="PTHR43343">
    <property type="entry name" value="PEPTIDASE S12"/>
    <property type="match status" value="1"/>
</dbReference>
<keyword evidence="2 3" id="KW-0378">Hydrolase</keyword>
<dbReference type="EMBL" id="JBHTLN010000007">
    <property type="protein sequence ID" value="MFD1123648.1"/>
    <property type="molecule type" value="Genomic_DNA"/>
</dbReference>
<dbReference type="Pfam" id="PF13365">
    <property type="entry name" value="Trypsin_2"/>
    <property type="match status" value="1"/>
</dbReference>
<keyword evidence="4" id="KW-1185">Reference proteome</keyword>
<dbReference type="RefSeq" id="WP_379035540.1">
    <property type="nucleotide sequence ID" value="NZ_JBHTLN010000007.1"/>
</dbReference>